<proteinExistence type="predicted"/>
<keyword evidence="1" id="KW-0175">Coiled coil</keyword>
<dbReference type="STRING" id="1190417.SAMN05660690_4093"/>
<name>A0A1G6U993_9ACTN</name>
<reference evidence="4" key="1">
    <citation type="submission" date="2016-10" db="EMBL/GenBank/DDBJ databases">
        <authorList>
            <person name="Varghese N."/>
            <person name="Submissions S."/>
        </authorList>
    </citation>
    <scope>NUCLEOTIDE SEQUENCE [LARGE SCALE GENOMIC DNA]</scope>
    <source>
        <strain evidence="4">DSM 45421</strain>
    </source>
</reference>
<evidence type="ECO:0000313" key="3">
    <source>
        <dbReference type="EMBL" id="SDD37157.1"/>
    </source>
</evidence>
<feature type="region of interest" description="Disordered" evidence="2">
    <location>
        <begin position="1"/>
        <end position="26"/>
    </location>
</feature>
<accession>A0A1G6U993</accession>
<evidence type="ECO:0000256" key="1">
    <source>
        <dbReference type="SAM" id="Coils"/>
    </source>
</evidence>
<evidence type="ECO:0000313" key="4">
    <source>
        <dbReference type="Proteomes" id="UP000199416"/>
    </source>
</evidence>
<keyword evidence="4" id="KW-1185">Reference proteome</keyword>
<dbReference type="EMBL" id="FMZF01000007">
    <property type="protein sequence ID" value="SDD37157.1"/>
    <property type="molecule type" value="Genomic_DNA"/>
</dbReference>
<dbReference type="Proteomes" id="UP000199416">
    <property type="component" value="Unassembled WGS sequence"/>
</dbReference>
<organism evidence="3 4">
    <name type="scientific">Geodermatophilus telluris</name>
    <dbReference type="NCBI Taxonomy" id="1190417"/>
    <lineage>
        <taxon>Bacteria</taxon>
        <taxon>Bacillati</taxon>
        <taxon>Actinomycetota</taxon>
        <taxon>Actinomycetes</taxon>
        <taxon>Geodermatophilales</taxon>
        <taxon>Geodermatophilaceae</taxon>
        <taxon>Geodermatophilus</taxon>
    </lineage>
</organism>
<gene>
    <name evidence="3" type="ORF">SAMN05660690_4093</name>
</gene>
<dbReference type="AlphaFoldDB" id="A0A1G6U993"/>
<evidence type="ECO:0000256" key="2">
    <source>
        <dbReference type="SAM" id="MobiDB-lite"/>
    </source>
</evidence>
<sequence>MITGMVTDPPQDSAHTTGPDVPPGPWRWIRLDPGRVYDRRTPAQDAALGLDAGLRQPAGERGWGLIDAGGDAVLSVDGGWGSPELAGGAAFSPDHPVAQLLARASEIPTLDAALAEARTLLTDREELRALVRRQAAEVALLEAQQDESGVRFRHLEDTNEALVAQLAAAHARIEQLTAARAEAVKWAQLLADTFGLPARTGLGPPPAWLLAAPEQP</sequence>
<feature type="coiled-coil region" evidence="1">
    <location>
        <begin position="110"/>
        <end position="179"/>
    </location>
</feature>
<protein>
    <submittedName>
        <fullName evidence="3">Uncharacterized protein</fullName>
    </submittedName>
</protein>